<evidence type="ECO:0000256" key="4">
    <source>
        <dbReference type="ARBA" id="ARBA00022803"/>
    </source>
</evidence>
<protein>
    <submittedName>
        <fullName evidence="5">Uncharacterized protein</fullName>
    </submittedName>
</protein>
<accession>A0AAV7WV67</accession>
<dbReference type="InterPro" id="IPR051476">
    <property type="entry name" value="Bac_ResReg_Asp_Phosphatase"/>
</dbReference>
<dbReference type="Proteomes" id="UP001066276">
    <property type="component" value="Chromosome 1_1"/>
</dbReference>
<dbReference type="AlphaFoldDB" id="A0AAV7WV67"/>
<keyword evidence="6" id="KW-1185">Reference proteome</keyword>
<dbReference type="GO" id="GO:0003341">
    <property type="term" value="P:cilium movement"/>
    <property type="evidence" value="ECO:0007669"/>
    <property type="project" value="TreeGrafter"/>
</dbReference>
<sequence>YRNPHKQTVCVALLREGYHKAFTELFTLIEKSNALREAGGPRSAIWQQKSLEEQPDKLDQLQHFLTRAEAAQRAGHYEEVYLSQLALAQYFKMLGDGWLSDHFFEYCFQTAKLVKIDGGRKEAEANLNLGKVREEH</sequence>
<gene>
    <name evidence="5" type="ORF">NDU88_004203</name>
</gene>
<organism evidence="5 6">
    <name type="scientific">Pleurodeles waltl</name>
    <name type="common">Iberian ribbed newt</name>
    <dbReference type="NCBI Taxonomy" id="8319"/>
    <lineage>
        <taxon>Eukaryota</taxon>
        <taxon>Metazoa</taxon>
        <taxon>Chordata</taxon>
        <taxon>Craniata</taxon>
        <taxon>Vertebrata</taxon>
        <taxon>Euteleostomi</taxon>
        <taxon>Amphibia</taxon>
        <taxon>Batrachia</taxon>
        <taxon>Caudata</taxon>
        <taxon>Salamandroidea</taxon>
        <taxon>Salamandridae</taxon>
        <taxon>Pleurodelinae</taxon>
        <taxon>Pleurodeles</taxon>
    </lineage>
</organism>
<dbReference type="PANTHER" id="PTHR46630">
    <property type="entry name" value="TETRATRICOPEPTIDE REPEAT PROTEIN 29"/>
    <property type="match status" value="1"/>
</dbReference>
<keyword evidence="4" id="KW-0802">TPR repeat</keyword>
<keyword evidence="2" id="KW-0963">Cytoplasm</keyword>
<reference evidence="5" key="1">
    <citation type="journal article" date="2022" name="bioRxiv">
        <title>Sequencing and chromosome-scale assembly of the giantPleurodeles waltlgenome.</title>
        <authorList>
            <person name="Brown T."/>
            <person name="Elewa A."/>
            <person name="Iarovenko S."/>
            <person name="Subramanian E."/>
            <person name="Araus A.J."/>
            <person name="Petzold A."/>
            <person name="Susuki M."/>
            <person name="Suzuki K.-i.T."/>
            <person name="Hayashi T."/>
            <person name="Toyoda A."/>
            <person name="Oliveira C."/>
            <person name="Osipova E."/>
            <person name="Leigh N.D."/>
            <person name="Simon A."/>
            <person name="Yun M.H."/>
        </authorList>
    </citation>
    <scope>NUCLEOTIDE SEQUENCE</scope>
    <source>
        <strain evidence="5">20211129_DDA</strain>
        <tissue evidence="5">Liver</tissue>
    </source>
</reference>
<comment type="subcellular location">
    <subcellularLocation>
        <location evidence="1">Cytoplasm</location>
    </subcellularLocation>
</comment>
<evidence type="ECO:0000256" key="2">
    <source>
        <dbReference type="ARBA" id="ARBA00022490"/>
    </source>
</evidence>
<proteinExistence type="predicted"/>
<feature type="non-terminal residue" evidence="5">
    <location>
        <position position="136"/>
    </location>
</feature>
<evidence type="ECO:0000313" key="6">
    <source>
        <dbReference type="Proteomes" id="UP001066276"/>
    </source>
</evidence>
<evidence type="ECO:0000313" key="5">
    <source>
        <dbReference type="EMBL" id="KAJ1216602.1"/>
    </source>
</evidence>
<name>A0AAV7WV67_PLEWA</name>
<dbReference type="GO" id="GO:0005737">
    <property type="term" value="C:cytoplasm"/>
    <property type="evidence" value="ECO:0007669"/>
    <property type="project" value="UniProtKB-SubCell"/>
</dbReference>
<comment type="caution">
    <text evidence="5">The sequence shown here is derived from an EMBL/GenBank/DDBJ whole genome shotgun (WGS) entry which is preliminary data.</text>
</comment>
<dbReference type="EMBL" id="JANPWB010000001">
    <property type="protein sequence ID" value="KAJ1216602.1"/>
    <property type="molecule type" value="Genomic_DNA"/>
</dbReference>
<evidence type="ECO:0000256" key="1">
    <source>
        <dbReference type="ARBA" id="ARBA00004496"/>
    </source>
</evidence>
<dbReference type="GO" id="GO:0036126">
    <property type="term" value="C:sperm flagellum"/>
    <property type="evidence" value="ECO:0007669"/>
    <property type="project" value="TreeGrafter"/>
</dbReference>
<feature type="non-terminal residue" evidence="5">
    <location>
        <position position="1"/>
    </location>
</feature>
<keyword evidence="3" id="KW-0677">Repeat</keyword>
<evidence type="ECO:0000256" key="3">
    <source>
        <dbReference type="ARBA" id="ARBA00022737"/>
    </source>
</evidence>
<dbReference type="PANTHER" id="PTHR46630:SF1">
    <property type="entry name" value="TETRATRICOPEPTIDE REPEAT PROTEIN 29"/>
    <property type="match status" value="1"/>
</dbReference>